<keyword evidence="3" id="KW-0614">Plasmid</keyword>
<dbReference type="InterPro" id="IPR020845">
    <property type="entry name" value="AMP-binding_CS"/>
</dbReference>
<dbReference type="GO" id="GO:0016877">
    <property type="term" value="F:ligase activity, forming carbon-sulfur bonds"/>
    <property type="evidence" value="ECO:0007669"/>
    <property type="project" value="UniProtKB-ARBA"/>
</dbReference>
<dbReference type="InterPro" id="IPR042099">
    <property type="entry name" value="ANL_N_sf"/>
</dbReference>
<name>A0A494TJC9_SPHPE</name>
<dbReference type="Proteomes" id="UP000276254">
    <property type="component" value="Plasmid unnamed1"/>
</dbReference>
<dbReference type="EMBL" id="CP032828">
    <property type="protein sequence ID" value="AYJ85508.1"/>
    <property type="molecule type" value="Genomic_DNA"/>
</dbReference>
<protein>
    <submittedName>
        <fullName evidence="3">Acyl-CoA synthetase</fullName>
    </submittedName>
</protein>
<reference evidence="3 4" key="1">
    <citation type="submission" date="2018-09" db="EMBL/GenBank/DDBJ databases">
        <title>Sphingomonas peninsula sp. nov., isolated from fildes peninsula, Antarctic soil.</title>
        <authorList>
            <person name="Yingchao G."/>
        </authorList>
    </citation>
    <scope>NUCLEOTIDE SEQUENCE [LARGE SCALE GENOMIC DNA]</scope>
    <source>
        <strain evidence="3 4">YZ-8</strain>
        <plasmid evidence="3 4">unnamed1</plasmid>
    </source>
</reference>
<dbReference type="AlphaFoldDB" id="A0A494TJC9"/>
<dbReference type="PANTHER" id="PTHR43767">
    <property type="entry name" value="LONG-CHAIN-FATTY-ACID--COA LIGASE"/>
    <property type="match status" value="1"/>
</dbReference>
<dbReference type="Pfam" id="PF13193">
    <property type="entry name" value="AMP-binding_C"/>
    <property type="match status" value="1"/>
</dbReference>
<dbReference type="PANTHER" id="PTHR43767:SF7">
    <property type="entry name" value="MEDIUM_LONG-CHAIN-FATTY-ACID--COA LIGASE FADD8"/>
    <property type="match status" value="1"/>
</dbReference>
<dbReference type="InterPro" id="IPR000873">
    <property type="entry name" value="AMP-dep_synth/lig_dom"/>
</dbReference>
<dbReference type="Gene3D" id="3.30.300.30">
    <property type="match status" value="1"/>
</dbReference>
<dbReference type="Pfam" id="PF00501">
    <property type="entry name" value="AMP-binding"/>
    <property type="match status" value="1"/>
</dbReference>
<dbReference type="InterPro" id="IPR050237">
    <property type="entry name" value="ATP-dep_AMP-bd_enzyme"/>
</dbReference>
<evidence type="ECO:0000313" key="4">
    <source>
        <dbReference type="Proteomes" id="UP000276254"/>
    </source>
</evidence>
<dbReference type="Gene3D" id="3.40.50.12780">
    <property type="entry name" value="N-terminal domain of ligase-like"/>
    <property type="match status" value="1"/>
</dbReference>
<evidence type="ECO:0000259" key="1">
    <source>
        <dbReference type="Pfam" id="PF00501"/>
    </source>
</evidence>
<dbReference type="KEGG" id="spha:D3Y57_05195"/>
<dbReference type="PROSITE" id="PS00455">
    <property type="entry name" value="AMP_BINDING"/>
    <property type="match status" value="1"/>
</dbReference>
<feature type="domain" description="AMP-binding enzyme C-terminal" evidence="2">
    <location>
        <begin position="420"/>
        <end position="495"/>
    </location>
</feature>
<geneLocation type="plasmid" evidence="3">
    <name>unnamed1</name>
</geneLocation>
<gene>
    <name evidence="3" type="ORF">D3Y57_05195</name>
</gene>
<evidence type="ECO:0000313" key="3">
    <source>
        <dbReference type="EMBL" id="AYJ85508.1"/>
    </source>
</evidence>
<organism evidence="3 4">
    <name type="scientific">Sphingomonas paeninsulae</name>
    <dbReference type="NCBI Taxonomy" id="2319844"/>
    <lineage>
        <taxon>Bacteria</taxon>
        <taxon>Pseudomonadati</taxon>
        <taxon>Pseudomonadota</taxon>
        <taxon>Alphaproteobacteria</taxon>
        <taxon>Sphingomonadales</taxon>
        <taxon>Sphingomonadaceae</taxon>
        <taxon>Sphingomonas</taxon>
    </lineage>
</organism>
<dbReference type="InterPro" id="IPR045851">
    <property type="entry name" value="AMP-bd_C_sf"/>
</dbReference>
<sequence length="514" mass="55610">MTHGSTLAGFIRTAMRRWPDREALVGGGVRWTYAELGAEANRFARYFRNCGLKRGDAVALLSGNTSAVIAATQAVQILGLRYTPLHPMGSEDDHAFVIEDAGITTLMVDADAHAVRGRTLKARMGLKRVLTFGPSDFGDDLVAGAASFDGSDVPIEAQPEDITSLNYTGGTTGRPKGVVHRHRSTVAMMTQELAFWEWPQDVRFLVATPLSHAAGAMMTPTLVKGGTFVFLKGFDPAEYLATIARERITATFMVPTMLYALLDYPGIADADLSSLEMLIYGAAPASPARLEQAIKVFGPILCQLYGQSEAPQTISYLAKADHLIAGRLGSCGLPVPCNQVRLITPDGRDADQDEPGEICFRGPTIMEGYWSRPEESAAAFRDGWLRTGDIARRDADGYLHIVDRSKDMIITGGFNVYPREIEDCLAQHPAVAMCAVVGVPDDKWGEAVKAVVVLKSGAMVSGEELVTAVRTAKGVHYAPKIIEFVESLPHTAVGKLDRKAIRAMSWQGQERLVG</sequence>
<dbReference type="InterPro" id="IPR025110">
    <property type="entry name" value="AMP-bd_C"/>
</dbReference>
<dbReference type="SUPFAM" id="SSF56801">
    <property type="entry name" value="Acetyl-CoA synthetase-like"/>
    <property type="match status" value="1"/>
</dbReference>
<keyword evidence="4" id="KW-1185">Reference proteome</keyword>
<feature type="domain" description="AMP-dependent synthetase/ligase" evidence="1">
    <location>
        <begin position="13"/>
        <end position="370"/>
    </location>
</feature>
<evidence type="ECO:0000259" key="2">
    <source>
        <dbReference type="Pfam" id="PF13193"/>
    </source>
</evidence>
<proteinExistence type="predicted"/>
<accession>A0A494TJC9</accession>
<dbReference type="OrthoDB" id="9803968at2"/>